<feature type="domain" description="YdbS-like PH" evidence="3">
    <location>
        <begin position="187"/>
        <end position="262"/>
    </location>
</feature>
<protein>
    <recommendedName>
        <fullName evidence="3">YdbS-like PH domain-containing protein</fullName>
    </recommendedName>
</protein>
<dbReference type="Proteomes" id="UP000189177">
    <property type="component" value="Unassembled WGS sequence"/>
</dbReference>
<dbReference type="AlphaFoldDB" id="A0A1V3A2J7"/>
<evidence type="ECO:0000313" key="4">
    <source>
        <dbReference type="EMBL" id="OOC11542.1"/>
    </source>
</evidence>
<keyword evidence="2" id="KW-0812">Transmembrane</keyword>
<dbReference type="EMBL" id="MUZR01000001">
    <property type="protein sequence ID" value="OOC11542.1"/>
    <property type="molecule type" value="Genomic_DNA"/>
</dbReference>
<evidence type="ECO:0000313" key="5">
    <source>
        <dbReference type="Proteomes" id="UP000189177"/>
    </source>
</evidence>
<evidence type="ECO:0000256" key="2">
    <source>
        <dbReference type="SAM" id="Phobius"/>
    </source>
</evidence>
<dbReference type="InterPro" id="IPR005182">
    <property type="entry name" value="YdbS-like_PH"/>
</dbReference>
<proteinExistence type="predicted"/>
<dbReference type="Pfam" id="PF03703">
    <property type="entry name" value="bPH_2"/>
    <property type="match status" value="1"/>
</dbReference>
<feature type="transmembrane region" description="Helical" evidence="2">
    <location>
        <begin position="160"/>
        <end position="187"/>
    </location>
</feature>
<feature type="region of interest" description="Disordered" evidence="1">
    <location>
        <begin position="43"/>
        <end position="95"/>
    </location>
</feature>
<organism evidence="4 5">
    <name type="scientific">Thioalkalivibrio halophilus</name>
    <dbReference type="NCBI Taxonomy" id="252474"/>
    <lineage>
        <taxon>Bacteria</taxon>
        <taxon>Pseudomonadati</taxon>
        <taxon>Pseudomonadota</taxon>
        <taxon>Gammaproteobacteria</taxon>
        <taxon>Chromatiales</taxon>
        <taxon>Ectothiorhodospiraceae</taxon>
        <taxon>Thioalkalivibrio</taxon>
    </lineage>
</organism>
<dbReference type="RefSeq" id="WP_077243404.1">
    <property type="nucleotide sequence ID" value="NZ_MUZR01000001.1"/>
</dbReference>
<keyword evidence="2" id="KW-0472">Membrane</keyword>
<evidence type="ECO:0000259" key="3">
    <source>
        <dbReference type="Pfam" id="PF03703"/>
    </source>
</evidence>
<keyword evidence="5" id="KW-1185">Reference proteome</keyword>
<evidence type="ECO:0000256" key="1">
    <source>
        <dbReference type="SAM" id="MobiDB-lite"/>
    </source>
</evidence>
<reference evidence="4 5" key="1">
    <citation type="submission" date="2017-02" db="EMBL/GenBank/DDBJ databases">
        <title>Genomic diversity within the haloalkaliphilic genus Thioalkalivibrio.</title>
        <authorList>
            <person name="Ahn A.-C."/>
            <person name="Meier-Kolthoff J."/>
            <person name="Overmars L."/>
            <person name="Richter M."/>
            <person name="Woyke T."/>
            <person name="Sorokin D.Y."/>
            <person name="Muyzer G."/>
        </authorList>
    </citation>
    <scope>NUCLEOTIDE SEQUENCE [LARGE SCALE GENOMIC DNA]</scope>
    <source>
        <strain evidence="4 5">HL17</strain>
    </source>
</reference>
<dbReference type="STRING" id="252474.B1A74_00085"/>
<feature type="compositionally biased region" description="Basic and acidic residues" evidence="1">
    <location>
        <begin position="74"/>
        <end position="93"/>
    </location>
</feature>
<accession>A0A1V3A2J7</accession>
<comment type="caution">
    <text evidence="4">The sequence shown here is derived from an EMBL/GenBank/DDBJ whole genome shotgun (WGS) entry which is preliminary data.</text>
</comment>
<keyword evidence="2" id="KW-1133">Transmembrane helix</keyword>
<name>A0A1V3A2J7_9GAMM</name>
<dbReference type="OrthoDB" id="5781241at2"/>
<sequence length="272" mass="30643">MILDEHDMPFSHGRARVVRDALNRETDQRYELVEVYWGDHHAGYGVEQVDPDSPPEPPPRPPDDEEPSESLRQAAREHRPASAGEPPRDHPADADAEVPTYTLRPALRSVWPTVLKFVLLLAVLAWTPEIVAWLGQLPDPVGASIAEWRMTIPGIGELPIVQAALSMVLGIWMVLTAIRIVFAIYYYRFTLDPDRVTVQTGIIARHRRTMRYANARIPTLEQGVIDRLIGIGEVRVSSAGGGETGEIRLHGIRRPLEVKEEIQRRVDAVWDR</sequence>
<gene>
    <name evidence="4" type="ORF">B1A74_00085</name>
</gene>